<keyword evidence="4" id="KW-0698">rRNA processing</keyword>
<keyword evidence="8" id="KW-0539">Nucleus</keyword>
<dbReference type="Gene3D" id="3.30.420.10">
    <property type="entry name" value="Ribonuclease H-like superfamily/Ribonuclease H"/>
    <property type="match status" value="1"/>
</dbReference>
<evidence type="ECO:0000256" key="4">
    <source>
        <dbReference type="ARBA" id="ARBA00022552"/>
    </source>
</evidence>
<accession>A0A8J5L6S8</accession>
<evidence type="ECO:0000256" key="3">
    <source>
        <dbReference type="ARBA" id="ARBA00016937"/>
    </source>
</evidence>
<dbReference type="GO" id="GO:0008408">
    <property type="term" value="F:3'-5' exonuclease activity"/>
    <property type="evidence" value="ECO:0007669"/>
    <property type="project" value="InterPro"/>
</dbReference>
<keyword evidence="5" id="KW-0540">Nuclease</keyword>
<dbReference type="InterPro" id="IPR037431">
    <property type="entry name" value="REX4_DEDDh_dom"/>
</dbReference>
<feature type="region of interest" description="Disordered" evidence="10">
    <location>
        <begin position="1"/>
        <end position="79"/>
    </location>
</feature>
<dbReference type="FunFam" id="3.30.420.10:FF:000007">
    <property type="entry name" value="Interferon-stimulated exonuclease gene 20"/>
    <property type="match status" value="1"/>
</dbReference>
<dbReference type="CDD" id="cd06144">
    <property type="entry name" value="REX4_like"/>
    <property type="match status" value="1"/>
</dbReference>
<dbReference type="SMART" id="SM00479">
    <property type="entry name" value="EXOIII"/>
    <property type="match status" value="1"/>
</dbReference>
<dbReference type="PANTHER" id="PTHR12801">
    <property type="entry name" value="RNA EXONUCLEASE REXO1 / RECO3 FAMILY MEMBER-RELATED"/>
    <property type="match status" value="1"/>
</dbReference>
<evidence type="ECO:0000256" key="7">
    <source>
        <dbReference type="ARBA" id="ARBA00022839"/>
    </source>
</evidence>
<evidence type="ECO:0000256" key="6">
    <source>
        <dbReference type="ARBA" id="ARBA00022801"/>
    </source>
</evidence>
<protein>
    <recommendedName>
        <fullName evidence="3">RNA exonuclease 4</fullName>
    </recommendedName>
</protein>
<dbReference type="GO" id="GO:0003676">
    <property type="term" value="F:nucleic acid binding"/>
    <property type="evidence" value="ECO:0007669"/>
    <property type="project" value="InterPro"/>
</dbReference>
<evidence type="ECO:0000313" key="12">
    <source>
        <dbReference type="EMBL" id="KAG6502660.1"/>
    </source>
</evidence>
<comment type="caution">
    <text evidence="12">The sequence shown here is derived from an EMBL/GenBank/DDBJ whole genome shotgun (WGS) entry which is preliminary data.</text>
</comment>
<dbReference type="PANTHER" id="PTHR12801:SF45">
    <property type="entry name" value="RNA EXONUCLEASE 4"/>
    <property type="match status" value="1"/>
</dbReference>
<proteinExistence type="inferred from homology"/>
<evidence type="ECO:0000256" key="1">
    <source>
        <dbReference type="ARBA" id="ARBA00004123"/>
    </source>
</evidence>
<evidence type="ECO:0000256" key="9">
    <source>
        <dbReference type="ARBA" id="ARBA00025599"/>
    </source>
</evidence>
<evidence type="ECO:0000256" key="2">
    <source>
        <dbReference type="ARBA" id="ARBA00010489"/>
    </source>
</evidence>
<keyword evidence="7" id="KW-0269">Exonuclease</keyword>
<evidence type="ECO:0000256" key="5">
    <source>
        <dbReference type="ARBA" id="ARBA00022722"/>
    </source>
</evidence>
<evidence type="ECO:0000256" key="10">
    <source>
        <dbReference type="SAM" id="MobiDB-lite"/>
    </source>
</evidence>
<comment type="similarity">
    <text evidence="2">Belongs to the REXO4 family.</text>
</comment>
<organism evidence="12 13">
    <name type="scientific">Zingiber officinale</name>
    <name type="common">Ginger</name>
    <name type="synonym">Amomum zingiber</name>
    <dbReference type="NCBI Taxonomy" id="94328"/>
    <lineage>
        <taxon>Eukaryota</taxon>
        <taxon>Viridiplantae</taxon>
        <taxon>Streptophyta</taxon>
        <taxon>Embryophyta</taxon>
        <taxon>Tracheophyta</taxon>
        <taxon>Spermatophyta</taxon>
        <taxon>Magnoliopsida</taxon>
        <taxon>Liliopsida</taxon>
        <taxon>Zingiberales</taxon>
        <taxon>Zingiberaceae</taxon>
        <taxon>Zingiber</taxon>
    </lineage>
</organism>
<reference evidence="12 13" key="1">
    <citation type="submission" date="2020-08" db="EMBL/GenBank/DDBJ databases">
        <title>Plant Genome Project.</title>
        <authorList>
            <person name="Zhang R.-G."/>
        </authorList>
    </citation>
    <scope>NUCLEOTIDE SEQUENCE [LARGE SCALE GENOMIC DNA]</scope>
    <source>
        <tissue evidence="12">Rhizome</tissue>
    </source>
</reference>
<dbReference type="EMBL" id="JACMSC010000010">
    <property type="protein sequence ID" value="KAG6502660.1"/>
    <property type="molecule type" value="Genomic_DNA"/>
</dbReference>
<comment type="function">
    <text evidence="9">Exoribonuclease involved in ribosome biosynthesis. Involved in the processing of ITS1, the internal transcribed spacer localized between the 18S and 5.8S rRNAs.</text>
</comment>
<dbReference type="InterPro" id="IPR013520">
    <property type="entry name" value="Ribonucl_H"/>
</dbReference>
<sequence>MSSGEAAAAVSTPKPAPEVLAFNPNWAQLQQKLKARRPAKPSRSTDVGPETLVGSVLGKRKEREEPVPDASPPVALSPTSADFSLTDALAMDCEMVGVSSEGNKSAIGRVTLVNSYGNVVYDEYVRPMERIVDFRTRISGIRPKNMKKAKDFCEVQDKVAELIKGKLLVGHALHNDLKVLLLGHPKKDIRDTSEYELLRRGNRTRGLKHLAAEILGVNIQENEHCPIEDARAAMFIYMKYKKEWEKNLKKQFKAKKSIRARTREGATKNVDVRLCQVTPSNGSCTTILGESSTGLGGLYIRSGELSPE</sequence>
<evidence type="ECO:0000259" key="11">
    <source>
        <dbReference type="SMART" id="SM00479"/>
    </source>
</evidence>
<dbReference type="InterPro" id="IPR036397">
    <property type="entry name" value="RNaseH_sf"/>
</dbReference>
<dbReference type="Proteomes" id="UP000734854">
    <property type="component" value="Unassembled WGS sequence"/>
</dbReference>
<keyword evidence="13" id="KW-1185">Reference proteome</keyword>
<evidence type="ECO:0000313" key="13">
    <source>
        <dbReference type="Proteomes" id="UP000734854"/>
    </source>
</evidence>
<dbReference type="Pfam" id="PF00929">
    <property type="entry name" value="RNase_T"/>
    <property type="match status" value="1"/>
</dbReference>
<dbReference type="SUPFAM" id="SSF53098">
    <property type="entry name" value="Ribonuclease H-like"/>
    <property type="match status" value="1"/>
</dbReference>
<dbReference type="InterPro" id="IPR012337">
    <property type="entry name" value="RNaseH-like_sf"/>
</dbReference>
<comment type="subcellular location">
    <subcellularLocation>
        <location evidence="1">Nucleus</location>
    </subcellularLocation>
</comment>
<evidence type="ECO:0000256" key="8">
    <source>
        <dbReference type="ARBA" id="ARBA00023242"/>
    </source>
</evidence>
<dbReference type="AlphaFoldDB" id="A0A8J5L6S8"/>
<dbReference type="GO" id="GO:0006364">
    <property type="term" value="P:rRNA processing"/>
    <property type="evidence" value="ECO:0007669"/>
    <property type="project" value="UniProtKB-KW"/>
</dbReference>
<gene>
    <name evidence="12" type="ORF">ZIOFF_034946</name>
</gene>
<dbReference type="GO" id="GO:0005634">
    <property type="term" value="C:nucleus"/>
    <property type="evidence" value="ECO:0007669"/>
    <property type="project" value="UniProtKB-SubCell"/>
</dbReference>
<keyword evidence="6" id="KW-0378">Hydrolase</keyword>
<dbReference type="InterPro" id="IPR047021">
    <property type="entry name" value="REXO1/3/4-like"/>
</dbReference>
<name>A0A8J5L6S8_ZINOF</name>
<feature type="domain" description="Exonuclease" evidence="11">
    <location>
        <begin position="87"/>
        <end position="246"/>
    </location>
</feature>